<dbReference type="AlphaFoldDB" id="A0A0G0S9N7"/>
<feature type="transmembrane region" description="Helical" evidence="1">
    <location>
        <begin position="140"/>
        <end position="163"/>
    </location>
</feature>
<dbReference type="InterPro" id="IPR000073">
    <property type="entry name" value="AB_hydrolase_1"/>
</dbReference>
<dbReference type="Proteomes" id="UP000034137">
    <property type="component" value="Unassembled WGS sequence"/>
</dbReference>
<keyword evidence="1" id="KW-0812">Transmembrane</keyword>
<dbReference type="Gene3D" id="3.40.50.1820">
    <property type="entry name" value="alpha/beta hydrolase"/>
    <property type="match status" value="1"/>
</dbReference>
<dbReference type="InterPro" id="IPR029058">
    <property type="entry name" value="AB_hydrolase_fold"/>
</dbReference>
<reference evidence="3 4" key="1">
    <citation type="journal article" date="2015" name="Nature">
        <title>rRNA introns, odd ribosomes, and small enigmatic genomes across a large radiation of phyla.</title>
        <authorList>
            <person name="Brown C.T."/>
            <person name="Hug L.A."/>
            <person name="Thomas B.C."/>
            <person name="Sharon I."/>
            <person name="Castelle C.J."/>
            <person name="Singh A."/>
            <person name="Wilkins M.J."/>
            <person name="Williams K.H."/>
            <person name="Banfield J.F."/>
        </authorList>
    </citation>
    <scope>NUCLEOTIDE SEQUENCE [LARGE SCALE GENOMIC DNA]</scope>
</reference>
<keyword evidence="1" id="KW-0472">Membrane</keyword>
<evidence type="ECO:0000259" key="2">
    <source>
        <dbReference type="Pfam" id="PF00561"/>
    </source>
</evidence>
<organism evidence="3 4">
    <name type="scientific">Candidatus Falkowbacteria bacterium GW2011_GWF2_39_8</name>
    <dbReference type="NCBI Taxonomy" id="1618642"/>
    <lineage>
        <taxon>Bacteria</taxon>
        <taxon>Candidatus Falkowiibacteriota</taxon>
    </lineage>
</organism>
<dbReference type="SUPFAM" id="SSF53474">
    <property type="entry name" value="alpha/beta-Hydrolases"/>
    <property type="match status" value="1"/>
</dbReference>
<feature type="transmembrane region" description="Helical" evidence="1">
    <location>
        <begin position="101"/>
        <end position="119"/>
    </location>
</feature>
<name>A0A0G0S9N7_9BACT</name>
<dbReference type="EMBL" id="LBXO01000059">
    <property type="protein sequence ID" value="KKR31480.1"/>
    <property type="molecule type" value="Genomic_DNA"/>
</dbReference>
<accession>A0A0G0S9N7</accession>
<dbReference type="InterPro" id="IPR050228">
    <property type="entry name" value="Carboxylesterase_BioH"/>
</dbReference>
<gene>
    <name evidence="3" type="ORF">UT64_C0059G0003</name>
</gene>
<comment type="caution">
    <text evidence="3">The sequence shown here is derived from an EMBL/GenBank/DDBJ whole genome shotgun (WGS) entry which is preliminary data.</text>
</comment>
<keyword evidence="1" id="KW-1133">Transmembrane helix</keyword>
<evidence type="ECO:0000313" key="4">
    <source>
        <dbReference type="Proteomes" id="UP000034137"/>
    </source>
</evidence>
<dbReference type="PRINTS" id="PR00111">
    <property type="entry name" value="ABHYDROLASE"/>
</dbReference>
<dbReference type="PANTHER" id="PTHR43194">
    <property type="entry name" value="HYDROLASE ALPHA/BETA FOLD FAMILY"/>
    <property type="match status" value="1"/>
</dbReference>
<dbReference type="PANTHER" id="PTHR43194:SF2">
    <property type="entry name" value="PEROXISOMAL MEMBRANE PROTEIN LPX1"/>
    <property type="match status" value="1"/>
</dbReference>
<sequence>MIENYILKKDFVRTALGNIHYFYNDSFAEKATVVFLHGLSANHTTWLETAEILHHNGFNFLALDLRGHGMSDKSSVKEFYQIKTFAEDLGLVLAKENISKFFLVGYSFGGVVALDYVLNQKNLPRGMVLISANHNNPLKYTRLTFLSPVLYVLANIFAFLFLWQKRKKYDYYSPGSARGYWSSVWLGLKTMPISINLWMLSQMHLLNFKDRISAIGIPTMVLCSRKDPFVSTIEIKEIAAALPGAEIVFSNNQSHFIATQAHDEMTEKILHFLKKYENCDI</sequence>
<protein>
    <submittedName>
        <fullName evidence="3">Carboxylesterase (Est-1)</fullName>
    </submittedName>
</protein>
<evidence type="ECO:0000313" key="3">
    <source>
        <dbReference type="EMBL" id="KKR31480.1"/>
    </source>
</evidence>
<proteinExistence type="predicted"/>
<dbReference type="Pfam" id="PF00561">
    <property type="entry name" value="Abhydrolase_1"/>
    <property type="match status" value="1"/>
</dbReference>
<feature type="domain" description="AB hydrolase-1" evidence="2">
    <location>
        <begin position="32"/>
        <end position="251"/>
    </location>
</feature>
<evidence type="ECO:0000256" key="1">
    <source>
        <dbReference type="SAM" id="Phobius"/>
    </source>
</evidence>